<keyword evidence="2" id="KW-0472">Membrane</keyword>
<dbReference type="InterPro" id="IPR021822">
    <property type="entry name" value="DUF3405"/>
</dbReference>
<sequence length="807" mass="92081">MSPLDRFHPLNLVRRSQQPEYSILPNAEDESYYVDAEKSSFDSRGSSATSSSRPSSDSQQDAIRSPSGRRRRRPNGPGIYKLPNVIVRYMCFAVIFAIVVFIGSLVHMSWASSTALQLGGNGRPRPPPQWESFQFLRRYYGGIRTLVECKENIPEYPQQDEEAEATNSTDTSANATAHGIHRNVKLPPSKPFNPYPDYSSEAYLSEYVNVRECFLDANSTIPVPKVHAYPGIPSGMPDPIFGSYDLLGLREDVCFERFGRLGPYGYGYNDTHGSTETDLDAELAEDGSGWRENAKVDFRGIRWAEVQRRCAMANSHRFETRKGVKRDALLDMGVAGKRLSREATALGDGTSTSREKRNITQAQYNFSGDATEGEGKKKLPRTAFVIRTWSDYKYRKDHILFLRAVISELSLLSGGEYTVHFLVHVKDDNLPIWADEKIYQQTLRDALPEEFWGLGLLWTERQMNLIYAGLHESFHHDLPVHGAYRGLFMAMQYFAHKHPEYEYLWHWEMDIRYIGHFYHFLDRVSRWAKEQPRKGLWERNSRFYIPAVHGSWEDFKQMVRVQSEMETGSQNSWASLADNDPRFPSSGVDSGVNKPVWGPLRPEDDEPLDPDSDPKPPTSYEKDKYQWGIGEEADLITFNPLFNPDGTSWSLADDVTGYNTTRGLPPRRAAILTSTRLSRRLLLTMHNETFRRRHSMFTEMWPASIALHHGFKAVFVPHPVYIDRRWPLSYLASVFDYASSTGSGRRSVFGGMEHSFRGVSWYYNAEFAGKLWMRWMGARVGGAGGEDEGVRGEGRMCLRGALLHPVK</sequence>
<feature type="region of interest" description="Disordered" evidence="1">
    <location>
        <begin position="35"/>
        <end position="77"/>
    </location>
</feature>
<proteinExistence type="predicted"/>
<evidence type="ECO:0000313" key="4">
    <source>
        <dbReference type="Proteomes" id="UP000750711"/>
    </source>
</evidence>
<name>A0A9P8LAG8_9PEZI</name>
<dbReference type="Pfam" id="PF11885">
    <property type="entry name" value="DUF3405"/>
    <property type="match status" value="1"/>
</dbReference>
<protein>
    <submittedName>
        <fullName evidence="3">Uncharacterized protein</fullName>
    </submittedName>
</protein>
<gene>
    <name evidence="3" type="ORF">GP486_004762</name>
</gene>
<feature type="compositionally biased region" description="Low complexity" evidence="1">
    <location>
        <begin position="42"/>
        <end position="58"/>
    </location>
</feature>
<feature type="transmembrane region" description="Helical" evidence="2">
    <location>
        <begin position="89"/>
        <end position="110"/>
    </location>
</feature>
<accession>A0A9P8LAG8</accession>
<keyword evidence="2" id="KW-0812">Transmembrane</keyword>
<evidence type="ECO:0000313" key="3">
    <source>
        <dbReference type="EMBL" id="KAH0558583.1"/>
    </source>
</evidence>
<dbReference type="AlphaFoldDB" id="A0A9P8LAG8"/>
<feature type="region of interest" description="Disordered" evidence="1">
    <location>
        <begin position="570"/>
        <end position="622"/>
    </location>
</feature>
<dbReference type="PANTHER" id="PTHR36205:SF1">
    <property type="entry name" value="MAJOR FACILITATOR SUPERFAMILY TRANSPORTER"/>
    <property type="match status" value="1"/>
</dbReference>
<keyword evidence="2" id="KW-1133">Transmembrane helix</keyword>
<comment type="caution">
    <text evidence="3">The sequence shown here is derived from an EMBL/GenBank/DDBJ whole genome shotgun (WGS) entry which is preliminary data.</text>
</comment>
<keyword evidence="4" id="KW-1185">Reference proteome</keyword>
<evidence type="ECO:0000256" key="2">
    <source>
        <dbReference type="SAM" id="Phobius"/>
    </source>
</evidence>
<reference evidence="3" key="1">
    <citation type="submission" date="2021-03" db="EMBL/GenBank/DDBJ databases">
        <title>Comparative genomics and phylogenomic investigation of the class Geoglossomycetes provide insights into ecological specialization and systematics.</title>
        <authorList>
            <person name="Melie T."/>
            <person name="Pirro S."/>
            <person name="Miller A.N."/>
            <person name="Quandt A."/>
        </authorList>
    </citation>
    <scope>NUCLEOTIDE SEQUENCE</scope>
    <source>
        <strain evidence="3">CAQ_001_2017</strain>
    </source>
</reference>
<dbReference type="EMBL" id="JAGHQM010000803">
    <property type="protein sequence ID" value="KAH0558583.1"/>
    <property type="molecule type" value="Genomic_DNA"/>
</dbReference>
<organism evidence="3 4">
    <name type="scientific">Trichoglossum hirsutum</name>
    <dbReference type="NCBI Taxonomy" id="265104"/>
    <lineage>
        <taxon>Eukaryota</taxon>
        <taxon>Fungi</taxon>
        <taxon>Dikarya</taxon>
        <taxon>Ascomycota</taxon>
        <taxon>Pezizomycotina</taxon>
        <taxon>Geoglossomycetes</taxon>
        <taxon>Geoglossales</taxon>
        <taxon>Geoglossaceae</taxon>
        <taxon>Trichoglossum</taxon>
    </lineage>
</organism>
<evidence type="ECO:0000256" key="1">
    <source>
        <dbReference type="SAM" id="MobiDB-lite"/>
    </source>
</evidence>
<dbReference type="Proteomes" id="UP000750711">
    <property type="component" value="Unassembled WGS sequence"/>
</dbReference>
<dbReference type="PANTHER" id="PTHR36205">
    <property type="entry name" value="CHROMOSOME 19, WHOLE GENOME SHOTGUN SEQUENCE"/>
    <property type="match status" value="1"/>
</dbReference>